<sequence length="173" mass="18252">MSAAPIPPGAIAGAVTAARDFLRSPGDDEPGVMAQFAASALLIGEAFTGTLLIARTVEEAIPAATAWRLLAEAPVRAIDAVGDLPPADYAIDIDGDARGWVRFARARVGRVTVRYTAGLAADWAGLPAPLAQGVVALIAHLYEDRGRATQPPAAVTALWRPYRRMRLATERRS</sequence>
<organism evidence="1 2">
    <name type="scientific">Sphingomonas lycopersici</name>
    <dbReference type="NCBI Taxonomy" id="2951807"/>
    <lineage>
        <taxon>Bacteria</taxon>
        <taxon>Pseudomonadati</taxon>
        <taxon>Pseudomonadota</taxon>
        <taxon>Alphaproteobacteria</taxon>
        <taxon>Sphingomonadales</taxon>
        <taxon>Sphingomonadaceae</taxon>
        <taxon>Sphingomonas</taxon>
    </lineage>
</organism>
<evidence type="ECO:0000313" key="1">
    <source>
        <dbReference type="EMBL" id="MCW6534904.1"/>
    </source>
</evidence>
<keyword evidence="2" id="KW-1185">Reference proteome</keyword>
<dbReference type="CDD" id="cd08054">
    <property type="entry name" value="gp6"/>
    <property type="match status" value="1"/>
</dbReference>
<evidence type="ECO:0000313" key="2">
    <source>
        <dbReference type="Proteomes" id="UP001165565"/>
    </source>
</evidence>
<dbReference type="InterPro" id="IPR011738">
    <property type="entry name" value="Phage_CHP"/>
</dbReference>
<name>A0AA42CQ39_9SPHN</name>
<gene>
    <name evidence="1" type="ORF">NEE01_08915</name>
</gene>
<dbReference type="RefSeq" id="WP_265268706.1">
    <property type="nucleotide sequence ID" value="NZ_JANFAV010000005.1"/>
</dbReference>
<reference evidence="1" key="1">
    <citation type="submission" date="2022-06" db="EMBL/GenBank/DDBJ databases">
        <title>Sphingomonas sp. nov. isolated from rhizosphere soil of tomato.</title>
        <authorList>
            <person name="Dong H."/>
            <person name="Gao R."/>
        </authorList>
    </citation>
    <scope>NUCLEOTIDE SEQUENCE</scope>
    <source>
        <strain evidence="1">MMSM24</strain>
    </source>
</reference>
<comment type="caution">
    <text evidence="1">The sequence shown here is derived from an EMBL/GenBank/DDBJ whole genome shotgun (WGS) entry which is preliminary data.</text>
</comment>
<dbReference type="EMBL" id="JANFAV010000005">
    <property type="protein sequence ID" value="MCW6534904.1"/>
    <property type="molecule type" value="Genomic_DNA"/>
</dbReference>
<proteinExistence type="predicted"/>
<dbReference type="Gene3D" id="1.10.3230.30">
    <property type="entry name" value="Phage gp6-like head-tail connector protein"/>
    <property type="match status" value="1"/>
</dbReference>
<accession>A0AA42CQ39</accession>
<evidence type="ECO:0008006" key="3">
    <source>
        <dbReference type="Google" id="ProtNLM"/>
    </source>
</evidence>
<dbReference type="AlphaFoldDB" id="A0AA42CQ39"/>
<dbReference type="NCBIfam" id="TIGR02215">
    <property type="entry name" value="phage_chp_gp8"/>
    <property type="match status" value="1"/>
</dbReference>
<dbReference type="Proteomes" id="UP001165565">
    <property type="component" value="Unassembled WGS sequence"/>
</dbReference>
<protein>
    <recommendedName>
        <fullName evidence="3">Phage gp6-like head-tail connector protein</fullName>
    </recommendedName>
</protein>